<dbReference type="InterPro" id="IPR050287">
    <property type="entry name" value="MTA/SAH_deaminase"/>
</dbReference>
<dbReference type="PANTHER" id="PTHR43794">
    <property type="entry name" value="AMINOHYDROLASE SSNA-RELATED"/>
    <property type="match status" value="1"/>
</dbReference>
<dbReference type="InterPro" id="IPR011059">
    <property type="entry name" value="Metal-dep_hydrolase_composite"/>
</dbReference>
<keyword evidence="1" id="KW-0378">Hydrolase</keyword>
<dbReference type="EMBL" id="JBAHYK010002105">
    <property type="protein sequence ID" value="KAL0565836.1"/>
    <property type="molecule type" value="Genomic_DNA"/>
</dbReference>
<keyword evidence="3" id="KW-1185">Reference proteome</keyword>
<protein>
    <recommendedName>
        <fullName evidence="4">Amidohydrolase-related domain-containing protein</fullName>
    </recommendedName>
</protein>
<dbReference type="PANTHER" id="PTHR43794:SF11">
    <property type="entry name" value="AMIDOHYDROLASE-RELATED DOMAIN-CONTAINING PROTEIN"/>
    <property type="match status" value="1"/>
</dbReference>
<dbReference type="SUPFAM" id="SSF51338">
    <property type="entry name" value="Composite domain of metallo-dependent hydrolases"/>
    <property type="match status" value="2"/>
</dbReference>
<dbReference type="SUPFAM" id="SSF51556">
    <property type="entry name" value="Metallo-dependent hydrolases"/>
    <property type="match status" value="1"/>
</dbReference>
<evidence type="ECO:0000313" key="3">
    <source>
        <dbReference type="Proteomes" id="UP001465976"/>
    </source>
</evidence>
<proteinExistence type="predicted"/>
<evidence type="ECO:0000256" key="1">
    <source>
        <dbReference type="ARBA" id="ARBA00022801"/>
    </source>
</evidence>
<sequence length="469" mass="51369">MTLLLRNGVALIHGESDEVTPTRTDILIEGNIIKRIEPDIVAFPETKIIDCTNKVIGLSFIDAHQHVWQTFNKARHADDTLLGYAAPGGFTSNIHSREEIFWGQLGGCLNLLNAGTTTVVDHAHINVFPGSSEVAIFATVSSGIRSLFCYAPTLIVKSWSPIELYPNILEPWVTSDLASLIQKAPFNSSGRVRLGLGFDGWDLPVELTQPFFATAQNGGIDFLTAHVVESAIFPFRNDIEKIQASGVSFQKVLLSHATELSAQQVDLLVKNDFYVVSTPSTELHMGYGRPVCFDENLRSRSCLGGDFQSNGGFSIPEGMWLGLQAERIQSWKDSRSSGNWDGGQDWKYCGGEVGRSGVFDGDTPAMICAAQNDPVAAIVLFSAPSDISWVIVDGVVKKSGGKLCLIQVEDGGKEFVGEKDVVDWKNVAKHVLKAREGYYEGKFSKIDFRAAEETLVKAWGLYEQLTDET</sequence>
<accession>A0ABR3ESQ8</accession>
<organism evidence="2 3">
    <name type="scientific">Marasmius crinis-equi</name>
    <dbReference type="NCBI Taxonomy" id="585013"/>
    <lineage>
        <taxon>Eukaryota</taxon>
        <taxon>Fungi</taxon>
        <taxon>Dikarya</taxon>
        <taxon>Basidiomycota</taxon>
        <taxon>Agaricomycotina</taxon>
        <taxon>Agaricomycetes</taxon>
        <taxon>Agaricomycetidae</taxon>
        <taxon>Agaricales</taxon>
        <taxon>Marasmiineae</taxon>
        <taxon>Marasmiaceae</taxon>
        <taxon>Marasmius</taxon>
    </lineage>
</organism>
<evidence type="ECO:0000313" key="2">
    <source>
        <dbReference type="EMBL" id="KAL0565836.1"/>
    </source>
</evidence>
<dbReference type="Gene3D" id="3.20.20.140">
    <property type="entry name" value="Metal-dependent hydrolases"/>
    <property type="match status" value="1"/>
</dbReference>
<comment type="caution">
    <text evidence="2">The sequence shown here is derived from an EMBL/GenBank/DDBJ whole genome shotgun (WGS) entry which is preliminary data.</text>
</comment>
<name>A0ABR3ESQ8_9AGAR</name>
<dbReference type="Gene3D" id="2.30.40.10">
    <property type="entry name" value="Urease, subunit C, domain 1"/>
    <property type="match status" value="1"/>
</dbReference>
<evidence type="ECO:0008006" key="4">
    <source>
        <dbReference type="Google" id="ProtNLM"/>
    </source>
</evidence>
<reference evidence="2 3" key="1">
    <citation type="submission" date="2024-02" db="EMBL/GenBank/DDBJ databases">
        <title>A draft genome for the cacao thread blight pathogen Marasmius crinis-equi.</title>
        <authorList>
            <person name="Cohen S.P."/>
            <person name="Baruah I.K."/>
            <person name="Amoako-Attah I."/>
            <person name="Bukari Y."/>
            <person name="Meinhardt L.W."/>
            <person name="Bailey B.A."/>
        </authorList>
    </citation>
    <scope>NUCLEOTIDE SEQUENCE [LARGE SCALE GENOMIC DNA]</scope>
    <source>
        <strain evidence="2 3">GH-76</strain>
    </source>
</reference>
<dbReference type="Proteomes" id="UP001465976">
    <property type="component" value="Unassembled WGS sequence"/>
</dbReference>
<gene>
    <name evidence="2" type="ORF">V5O48_016184</name>
</gene>
<dbReference type="InterPro" id="IPR032466">
    <property type="entry name" value="Metal_Hydrolase"/>
</dbReference>